<dbReference type="GO" id="GO:0016757">
    <property type="term" value="F:glycosyltransferase activity"/>
    <property type="evidence" value="ECO:0007669"/>
    <property type="project" value="UniProtKB-KW"/>
</dbReference>
<dbReference type="STRING" id="690850.Desaf_1895"/>
<proteinExistence type="predicted"/>
<dbReference type="CDD" id="cd00761">
    <property type="entry name" value="Glyco_tranf_GTA_type"/>
    <property type="match status" value="1"/>
</dbReference>
<dbReference type="PANTHER" id="PTHR43646:SF6">
    <property type="entry name" value="PRE-MYCOFACTOCIN GLYCOSYLTRANSFERASE"/>
    <property type="match status" value="1"/>
</dbReference>
<name>F3Z2Q8_DESAF</name>
<dbReference type="SUPFAM" id="SSF53448">
    <property type="entry name" value="Nucleotide-diphospho-sugar transferases"/>
    <property type="match status" value="1"/>
</dbReference>
<gene>
    <name evidence="2" type="ORF">Desaf_1895</name>
</gene>
<dbReference type="PROSITE" id="PS51300">
    <property type="entry name" value="NIRD"/>
    <property type="match status" value="1"/>
</dbReference>
<evidence type="ECO:0000313" key="2">
    <source>
        <dbReference type="EMBL" id="EGJ50225.1"/>
    </source>
</evidence>
<protein>
    <submittedName>
        <fullName evidence="2">Glycosyl transferase family 2</fullName>
    </submittedName>
</protein>
<evidence type="ECO:0000313" key="3">
    <source>
        <dbReference type="Proteomes" id="UP000007844"/>
    </source>
</evidence>
<dbReference type="InterPro" id="IPR029044">
    <property type="entry name" value="Nucleotide-diphossugar_trans"/>
</dbReference>
<dbReference type="PANTHER" id="PTHR43646">
    <property type="entry name" value="GLYCOSYLTRANSFERASE"/>
    <property type="match status" value="1"/>
</dbReference>
<dbReference type="KEGG" id="daf:Desaf_1895"/>
<keyword evidence="2" id="KW-0808">Transferase</keyword>
<sequence length="382" mass="42722">MSSSDVTLCTYTYNDAAFVRELLAGVGAWNVRPDAVVVVDDGSASPFEPGESPIPLRVIRLDPNCGITKAKRTGLSAPETEYIFSMDADVRVSPDYLETCLRNIHRPGVGLTAGAVRHAAGNDLVSRYLQTFGDNHNLTANGPVDFIPGNAFLLASATWKAVGGFGDYQESVCEDHQLCKRIHAHGQTLWSDCTISAWQTRRISRHAHCMRVWKWLHRSHKAQLATFPGDRGAVVYLHEILLKPLVERVEEALRLNESLFVYLELLYLSFTVLDMLDFARIKGLVTPELAAGFPFELRRRLVAYRRLGLLWEEDLRRAGKSLHGCEAVEPETEQWSEFFALHDSLEQSGFLAWLNGQGVLNILADESKTEYAFSSYSQASFT</sequence>
<dbReference type="Proteomes" id="UP000007844">
    <property type="component" value="Chromosome"/>
</dbReference>
<dbReference type="Pfam" id="PF00535">
    <property type="entry name" value="Glycos_transf_2"/>
    <property type="match status" value="1"/>
</dbReference>
<dbReference type="HOGENOM" id="CLU_753823_0_0_7"/>
<dbReference type="AlphaFoldDB" id="F3Z2Q8"/>
<reference evidence="2 3" key="1">
    <citation type="journal article" date="2011" name="J. Bacteriol.">
        <title>Genome sequence of the mercury-methylating and pleomorphic Desulfovibrio africanus Strain Walvis Bay.</title>
        <authorList>
            <person name="Brown S.D."/>
            <person name="Wall J.D."/>
            <person name="Kucken A.M."/>
            <person name="Gilmour C.C."/>
            <person name="Podar M."/>
            <person name="Brandt C.C."/>
            <person name="Teshima H."/>
            <person name="Detter J.C."/>
            <person name="Han C.S."/>
            <person name="Land M.L."/>
            <person name="Lucas S."/>
            <person name="Han J."/>
            <person name="Pennacchio L."/>
            <person name="Nolan M."/>
            <person name="Pitluck S."/>
            <person name="Woyke T."/>
            <person name="Goodwin L."/>
            <person name="Palumbo A.V."/>
            <person name="Elias D.A."/>
        </authorList>
    </citation>
    <scope>NUCLEOTIDE SEQUENCE [LARGE SCALE GENOMIC DNA]</scope>
    <source>
        <strain evidence="2 3">Walvis Bay</strain>
    </source>
</reference>
<dbReference type="Gene3D" id="3.90.550.10">
    <property type="entry name" value="Spore Coat Polysaccharide Biosynthesis Protein SpsA, Chain A"/>
    <property type="match status" value="1"/>
</dbReference>
<dbReference type="GO" id="GO:0016020">
    <property type="term" value="C:membrane"/>
    <property type="evidence" value="ECO:0007669"/>
    <property type="project" value="UniProtKB-SubCell"/>
</dbReference>
<dbReference type="RefSeq" id="WP_014259978.1">
    <property type="nucleotide sequence ID" value="NC_016629.1"/>
</dbReference>
<dbReference type="EMBL" id="CP003221">
    <property type="protein sequence ID" value="EGJ50225.1"/>
    <property type="molecule type" value="Genomic_DNA"/>
</dbReference>
<evidence type="ECO:0000259" key="1">
    <source>
        <dbReference type="Pfam" id="PF00535"/>
    </source>
</evidence>
<dbReference type="eggNOG" id="COG1216">
    <property type="taxonomic scope" value="Bacteria"/>
</dbReference>
<accession>F3Z2Q8</accession>
<feature type="domain" description="Glycosyltransferase 2-like" evidence="1">
    <location>
        <begin position="9"/>
        <end position="131"/>
    </location>
</feature>
<keyword evidence="3" id="KW-1185">Reference proteome</keyword>
<organism evidence="2 3">
    <name type="scientific">Desulfocurvibacter africanus subsp. africanus str. Walvis Bay</name>
    <dbReference type="NCBI Taxonomy" id="690850"/>
    <lineage>
        <taxon>Bacteria</taxon>
        <taxon>Pseudomonadati</taxon>
        <taxon>Thermodesulfobacteriota</taxon>
        <taxon>Desulfovibrionia</taxon>
        <taxon>Desulfovibrionales</taxon>
        <taxon>Desulfovibrionaceae</taxon>
        <taxon>Desulfocurvibacter</taxon>
    </lineage>
</organism>
<dbReference type="InterPro" id="IPR001173">
    <property type="entry name" value="Glyco_trans_2-like"/>
</dbReference>